<dbReference type="InterPro" id="IPR036465">
    <property type="entry name" value="vWFA_dom_sf"/>
</dbReference>
<protein>
    <submittedName>
        <fullName evidence="3">VWA domain-containing protein</fullName>
    </submittedName>
</protein>
<keyword evidence="4" id="KW-1185">Reference proteome</keyword>
<dbReference type="PANTHER" id="PTHR41248:SF1">
    <property type="entry name" value="NORD PROTEIN"/>
    <property type="match status" value="1"/>
</dbReference>
<gene>
    <name evidence="3" type="ORF">WOB96_05235</name>
</gene>
<organism evidence="3 4">
    <name type="scientific">Thermithiobacillus plumbiphilus</name>
    <dbReference type="NCBI Taxonomy" id="1729899"/>
    <lineage>
        <taxon>Bacteria</taxon>
        <taxon>Pseudomonadati</taxon>
        <taxon>Pseudomonadota</taxon>
        <taxon>Acidithiobacillia</taxon>
        <taxon>Acidithiobacillales</taxon>
        <taxon>Thermithiobacillaceae</taxon>
        <taxon>Thermithiobacillus</taxon>
    </lineage>
</organism>
<dbReference type="CDD" id="cd01454">
    <property type="entry name" value="vWA_norD_type"/>
    <property type="match status" value="1"/>
</dbReference>
<dbReference type="EMBL" id="JBBPCO010000004">
    <property type="protein sequence ID" value="MEK8089164.1"/>
    <property type="molecule type" value="Genomic_DNA"/>
</dbReference>
<feature type="compositionally biased region" description="Basic and acidic residues" evidence="1">
    <location>
        <begin position="480"/>
        <end position="494"/>
    </location>
</feature>
<evidence type="ECO:0000259" key="2">
    <source>
        <dbReference type="PROSITE" id="PS50234"/>
    </source>
</evidence>
<accession>A0ABU9D6J1</accession>
<dbReference type="PANTHER" id="PTHR41248">
    <property type="entry name" value="NORD PROTEIN"/>
    <property type="match status" value="1"/>
</dbReference>
<proteinExistence type="predicted"/>
<dbReference type="RefSeq" id="WP_341370229.1">
    <property type="nucleotide sequence ID" value="NZ_JBBPCO010000004.1"/>
</dbReference>
<dbReference type="Gene3D" id="3.40.50.410">
    <property type="entry name" value="von Willebrand factor, type A domain"/>
    <property type="match status" value="1"/>
</dbReference>
<dbReference type="PROSITE" id="PS50234">
    <property type="entry name" value="VWFA"/>
    <property type="match status" value="1"/>
</dbReference>
<feature type="region of interest" description="Disordered" evidence="1">
    <location>
        <begin position="453"/>
        <end position="534"/>
    </location>
</feature>
<dbReference type="Proteomes" id="UP001446205">
    <property type="component" value="Unassembled WGS sequence"/>
</dbReference>
<reference evidence="3 4" key="1">
    <citation type="submission" date="2024-04" db="EMBL/GenBank/DDBJ databases">
        <authorList>
            <person name="Abashina T."/>
            <person name="Shaikin A."/>
        </authorList>
    </citation>
    <scope>NUCLEOTIDE SEQUENCE [LARGE SCALE GENOMIC DNA]</scope>
    <source>
        <strain evidence="3 4">AAFK</strain>
    </source>
</reference>
<dbReference type="SMART" id="SM00327">
    <property type="entry name" value="VWA"/>
    <property type="match status" value="1"/>
</dbReference>
<dbReference type="InterPro" id="IPR051928">
    <property type="entry name" value="NorD/CobT"/>
</dbReference>
<dbReference type="SUPFAM" id="SSF53300">
    <property type="entry name" value="vWA-like"/>
    <property type="match status" value="1"/>
</dbReference>
<comment type="caution">
    <text evidence="3">The sequence shown here is derived from an EMBL/GenBank/DDBJ whole genome shotgun (WGS) entry which is preliminary data.</text>
</comment>
<feature type="domain" description="VWFA" evidence="2">
    <location>
        <begin position="641"/>
        <end position="830"/>
    </location>
</feature>
<evidence type="ECO:0000256" key="1">
    <source>
        <dbReference type="SAM" id="MobiDB-lite"/>
    </source>
</evidence>
<sequence length="833" mass="92461">MNTAAEEILEHLAAISFVAGRDARAALPAVEPLGDAAVERYLDVGRDLFFYDREAGKAYFHQTAALASAFGGLEPWVTQADAFRQFRGTWKALAAFLEQAPKLRERFGVAVETHWYETGFAYVASHVDSGAAFFRTPFTEMAGEQGDLARMETLLAPSRELLGLRVGLATYLKGALRIREMTDDAEMQQWARRGMDILQSGRLRGEAYFRLESEESLSFLLDVLPGFRTRPQQRLLSLLLTAWFGFDLPLEDSGWSPDKGRAFIETDGRHLFLPAVMPDREEAMLGLLHAAGHIHAGSYDQDAIQALFAEMGSKHPPLDKDQLRITWRPLFAHFGQDMIRFQLIFDLCEDLRVDWRVAREAPGYLARMLKAAQARGNPEGPAGVYYAAALEQVRGLLGQASLPERLQPLLEPAAGIVDSFRIALAWYQEDTFPPITLDQRAAAFLPGRSPNAARPVFPTFKGKPAGDSNADEGGLLGQTHPEEGKRDMPDKAAGEDPDFDVPPEDTSGQGGRVGAGKPMPTKVTGKGRGFKKTEGGIPYPEWDYREARLKPGWARVHLRQLQESDAETAEQLMLQYRGALLRLKRAIQAQKPTRLAPLRRQMEGEEIDIEAAVQFVAERHAGYSPKANVYRQRRPRQRDTSVLLLADMSTSIMAQLPDGSGRIVDRLRAAMLLFAEALNEVGDPYALYGFASKYRDNVSVYPIKRFQDPLNAKTRATIGGLSGRLATRMGAAIRHATGLLQQSPAQRRLLLILSDGRPSDYDDGGDIRYLHEDTRMAVKAAVDAGVHPFCITLDPQGGQYLPGIFGSGHYLVLDHMDSLPARLPELYLRLRRA</sequence>
<evidence type="ECO:0000313" key="3">
    <source>
        <dbReference type="EMBL" id="MEK8089164.1"/>
    </source>
</evidence>
<dbReference type="InterPro" id="IPR002035">
    <property type="entry name" value="VWF_A"/>
</dbReference>
<evidence type="ECO:0000313" key="4">
    <source>
        <dbReference type="Proteomes" id="UP001446205"/>
    </source>
</evidence>
<name>A0ABU9D6J1_9PROT</name>